<evidence type="ECO:0000313" key="2">
    <source>
        <dbReference type="Proteomes" id="UP000322873"/>
    </source>
</evidence>
<sequence>MWIHNIKSNEGRCKGGEGRGERLMGNKRDHDTDLTRCIRHGGKHKVSRYLDGGIRGRYSYPTHPLVHLTIFNALSLLSSAQNYSSLYSFPFPHDSISPDIRTKIMKLKRRNNALFPSCGPSTLKKVMEIPVPTPITPFYLDCFFNPDISPCRFSA</sequence>
<name>A0A5M9J853_MONFR</name>
<accession>A0A5M9J853</accession>
<dbReference type="EMBL" id="VICG01000015">
    <property type="protein sequence ID" value="KAA8564720.1"/>
    <property type="molecule type" value="Genomic_DNA"/>
</dbReference>
<organism evidence="1 2">
    <name type="scientific">Monilinia fructicola</name>
    <name type="common">Brown rot fungus</name>
    <name type="synonym">Ciboria fructicola</name>
    <dbReference type="NCBI Taxonomy" id="38448"/>
    <lineage>
        <taxon>Eukaryota</taxon>
        <taxon>Fungi</taxon>
        <taxon>Dikarya</taxon>
        <taxon>Ascomycota</taxon>
        <taxon>Pezizomycotina</taxon>
        <taxon>Leotiomycetes</taxon>
        <taxon>Helotiales</taxon>
        <taxon>Sclerotiniaceae</taxon>
        <taxon>Monilinia</taxon>
    </lineage>
</organism>
<protein>
    <submittedName>
        <fullName evidence="1">Uncharacterized protein</fullName>
    </submittedName>
</protein>
<reference evidence="1 2" key="1">
    <citation type="submission" date="2019-06" db="EMBL/GenBank/DDBJ databases">
        <title>Genome Sequence of the Brown Rot Fungal Pathogen Monilinia fructicola.</title>
        <authorList>
            <person name="De Miccolis Angelini R.M."/>
            <person name="Landi L."/>
            <person name="Abate D."/>
            <person name="Pollastro S."/>
            <person name="Romanazzi G."/>
            <person name="Faretra F."/>
        </authorList>
    </citation>
    <scope>NUCLEOTIDE SEQUENCE [LARGE SCALE GENOMIC DNA]</scope>
    <source>
        <strain evidence="1 2">Mfrc123</strain>
    </source>
</reference>
<gene>
    <name evidence="1" type="ORF">EYC84_011615</name>
</gene>
<dbReference type="Proteomes" id="UP000322873">
    <property type="component" value="Unassembled WGS sequence"/>
</dbReference>
<dbReference type="AlphaFoldDB" id="A0A5M9J853"/>
<keyword evidence="2" id="KW-1185">Reference proteome</keyword>
<proteinExistence type="predicted"/>
<evidence type="ECO:0000313" key="1">
    <source>
        <dbReference type="EMBL" id="KAA8564720.1"/>
    </source>
</evidence>
<comment type="caution">
    <text evidence="1">The sequence shown here is derived from an EMBL/GenBank/DDBJ whole genome shotgun (WGS) entry which is preliminary data.</text>
</comment>